<dbReference type="Proteomes" id="UP000265520">
    <property type="component" value="Unassembled WGS sequence"/>
</dbReference>
<evidence type="ECO:0000256" key="1">
    <source>
        <dbReference type="SAM" id="MobiDB-lite"/>
    </source>
</evidence>
<dbReference type="AlphaFoldDB" id="A0A392QJH4"/>
<keyword evidence="3" id="KW-1185">Reference proteome</keyword>
<feature type="region of interest" description="Disordered" evidence="1">
    <location>
        <begin position="1"/>
        <end position="31"/>
    </location>
</feature>
<evidence type="ECO:0000313" key="3">
    <source>
        <dbReference type="Proteomes" id="UP000265520"/>
    </source>
</evidence>
<accession>A0A392QJH4</accession>
<name>A0A392QJH4_9FABA</name>
<evidence type="ECO:0000313" key="2">
    <source>
        <dbReference type="EMBL" id="MCI24044.1"/>
    </source>
</evidence>
<comment type="caution">
    <text evidence="2">The sequence shown here is derived from an EMBL/GenBank/DDBJ whole genome shotgun (WGS) entry which is preliminary data.</text>
</comment>
<protein>
    <submittedName>
        <fullName evidence="2">Uncharacterized protein</fullName>
    </submittedName>
</protein>
<dbReference type="EMBL" id="LXQA010139295">
    <property type="protein sequence ID" value="MCI24044.1"/>
    <property type="molecule type" value="Genomic_DNA"/>
</dbReference>
<reference evidence="2 3" key="1">
    <citation type="journal article" date="2018" name="Front. Plant Sci.">
        <title>Red Clover (Trifolium pratense) and Zigzag Clover (T. medium) - A Picture of Genomic Similarities and Differences.</title>
        <authorList>
            <person name="Dluhosova J."/>
            <person name="Istvanek J."/>
            <person name="Nedelnik J."/>
            <person name="Repkova J."/>
        </authorList>
    </citation>
    <scope>NUCLEOTIDE SEQUENCE [LARGE SCALE GENOMIC DNA]</scope>
    <source>
        <strain evidence="3">cv. 10/8</strain>
        <tissue evidence="2">Leaf</tissue>
    </source>
</reference>
<proteinExistence type="predicted"/>
<sequence>DRRKYKGRRAYDPAHYFPSKAEDTENSTEEDDYWKELVNECKEYYDDK</sequence>
<feature type="non-terminal residue" evidence="2">
    <location>
        <position position="1"/>
    </location>
</feature>
<organism evidence="2 3">
    <name type="scientific">Trifolium medium</name>
    <dbReference type="NCBI Taxonomy" id="97028"/>
    <lineage>
        <taxon>Eukaryota</taxon>
        <taxon>Viridiplantae</taxon>
        <taxon>Streptophyta</taxon>
        <taxon>Embryophyta</taxon>
        <taxon>Tracheophyta</taxon>
        <taxon>Spermatophyta</taxon>
        <taxon>Magnoliopsida</taxon>
        <taxon>eudicotyledons</taxon>
        <taxon>Gunneridae</taxon>
        <taxon>Pentapetalae</taxon>
        <taxon>rosids</taxon>
        <taxon>fabids</taxon>
        <taxon>Fabales</taxon>
        <taxon>Fabaceae</taxon>
        <taxon>Papilionoideae</taxon>
        <taxon>50 kb inversion clade</taxon>
        <taxon>NPAAA clade</taxon>
        <taxon>Hologalegina</taxon>
        <taxon>IRL clade</taxon>
        <taxon>Trifolieae</taxon>
        <taxon>Trifolium</taxon>
    </lineage>
</organism>